<proteinExistence type="predicted"/>
<dbReference type="Proteomes" id="UP000225706">
    <property type="component" value="Unassembled WGS sequence"/>
</dbReference>
<comment type="caution">
    <text evidence="1">The sequence shown here is derived from an EMBL/GenBank/DDBJ whole genome shotgun (WGS) entry which is preliminary data.</text>
</comment>
<evidence type="ECO:0000313" key="2">
    <source>
        <dbReference type="Proteomes" id="UP000225706"/>
    </source>
</evidence>
<dbReference type="PANTHER" id="PTHR33845">
    <property type="entry name" value="C2H2-TYPE DOMAIN-CONTAINING PROTEIN"/>
    <property type="match status" value="1"/>
</dbReference>
<reference evidence="2" key="1">
    <citation type="journal article" date="2017" name="bioRxiv">
        <title>Comparative analysis of the genomes of Stylophora pistillata and Acropora digitifera provides evidence for extensive differences between species of corals.</title>
        <authorList>
            <person name="Voolstra C.R."/>
            <person name="Li Y."/>
            <person name="Liew Y.J."/>
            <person name="Baumgarten S."/>
            <person name="Zoccola D."/>
            <person name="Flot J.-F."/>
            <person name="Tambutte S."/>
            <person name="Allemand D."/>
            <person name="Aranda M."/>
        </authorList>
    </citation>
    <scope>NUCLEOTIDE SEQUENCE [LARGE SCALE GENOMIC DNA]</scope>
</reference>
<dbReference type="STRING" id="50429.A0A2B4S1J6"/>
<name>A0A2B4S1J6_STYPI</name>
<gene>
    <name evidence="1" type="ORF">AWC38_SpisGene11646</name>
</gene>
<organism evidence="1 2">
    <name type="scientific">Stylophora pistillata</name>
    <name type="common">Smooth cauliflower coral</name>
    <dbReference type="NCBI Taxonomy" id="50429"/>
    <lineage>
        <taxon>Eukaryota</taxon>
        <taxon>Metazoa</taxon>
        <taxon>Cnidaria</taxon>
        <taxon>Anthozoa</taxon>
        <taxon>Hexacorallia</taxon>
        <taxon>Scleractinia</taxon>
        <taxon>Astrocoeniina</taxon>
        <taxon>Pocilloporidae</taxon>
        <taxon>Stylophora</taxon>
    </lineage>
</organism>
<sequence>MSPGLPREDFLIQRAFVFKTYKCHDAQLESEFILLRARADNETASGLDGYAIKNKLLLSIGLGLTWEVFAERGICSEESSQEEEEKDFRSQRSKLNQFLSVCGVDSIMQSKKTFSQLKAQSQKKHISKASKSIVAVLEVTVPGDAGALWEAEKNARLVDDALSVENADQSETIYLRALAETHEHAIGWEIRRQVLSIMVDLVPFSKLQEYLPGITRYRVTSARHHIKKYGRGVPLPTARSTKMRIDYFQLDHFLCFLTSPHVMQDLPFGQRYLYLSGGKILETPNVIRTMTGILNKRVDFSDPQGGKGPCDRKAATTKGHVRRYVNEGNDFPTPADFKDAILSRGGVRVALVDTVIDETVTTQGKWKGISTLNNFSYTNNGESVTVWRAYNVEKGKTLQWSKVPVQVSLFPISSTAIELSSGDFVETSNQTARQRPEVLLENTPVEVVEEKEKDEGEARDESEEVIHNGLFSCPSEECVFEFQKYSNLEYHILYGKCRIVEEKTTLVDKVKILHVQRLTEGTSTQPQMASSTVLMSNSTKLSEGWALKASKKSAHFNENQKSYLDEKFKLGQETGYKEDPSQVAGDMRRAKTDENGERRFAVGEFLSPQQIKSYFSRSAAKIKEAGYVAKIDVPAIDEEVAYSSPRDKTIRECQLSHPILYDTYNLCQLYATNKLTRFSISLLQDRCTYFHLEIDSLPATRKAPYFGLINELIKSCTCKEK</sequence>
<accession>A0A2B4S1J6</accession>
<dbReference type="OrthoDB" id="5986202at2759"/>
<dbReference type="EMBL" id="LSMT01000196">
    <property type="protein sequence ID" value="PFX23781.1"/>
    <property type="molecule type" value="Genomic_DNA"/>
</dbReference>
<dbReference type="PANTHER" id="PTHR33845:SF1">
    <property type="entry name" value="C2H2-TYPE DOMAIN-CONTAINING PROTEIN"/>
    <property type="match status" value="1"/>
</dbReference>
<evidence type="ECO:0008006" key="3">
    <source>
        <dbReference type="Google" id="ProtNLM"/>
    </source>
</evidence>
<protein>
    <recommendedName>
        <fullName evidence="3">C2H2-type domain-containing protein</fullName>
    </recommendedName>
</protein>
<evidence type="ECO:0000313" key="1">
    <source>
        <dbReference type="EMBL" id="PFX23781.1"/>
    </source>
</evidence>
<keyword evidence="2" id="KW-1185">Reference proteome</keyword>
<dbReference type="AlphaFoldDB" id="A0A2B4S1J6"/>